<dbReference type="Pfam" id="PF03938">
    <property type="entry name" value="OmpH"/>
    <property type="match status" value="1"/>
</dbReference>
<reference evidence="3" key="1">
    <citation type="submission" date="2022-04" db="EMBL/GenBank/DDBJ databases">
        <title>Tomato heritable bacteria conferring resistance against bacterial wilt.</title>
        <authorList>
            <person name="Yin J."/>
        </authorList>
    </citation>
    <scope>NUCLEOTIDE SEQUENCE</scope>
    <source>
        <strain evidence="3">Cra20</strain>
    </source>
</reference>
<feature type="region of interest" description="Disordered" evidence="1">
    <location>
        <begin position="224"/>
        <end position="247"/>
    </location>
</feature>
<keyword evidence="2" id="KW-0732">Signal</keyword>
<dbReference type="EMBL" id="JALMLT010000001">
    <property type="protein sequence ID" value="MDT8758071.1"/>
    <property type="molecule type" value="Genomic_DNA"/>
</dbReference>
<feature type="chain" id="PRO_5046944109" evidence="2">
    <location>
        <begin position="27"/>
        <end position="247"/>
    </location>
</feature>
<dbReference type="InterPro" id="IPR005632">
    <property type="entry name" value="Chaperone_Skp"/>
</dbReference>
<dbReference type="InterPro" id="IPR024930">
    <property type="entry name" value="Skp_dom_sf"/>
</dbReference>
<comment type="caution">
    <text evidence="3">The sequence shown here is derived from an EMBL/GenBank/DDBJ whole genome shotgun (WGS) entry which is preliminary data.</text>
</comment>
<feature type="signal peptide" evidence="2">
    <location>
        <begin position="1"/>
        <end position="26"/>
    </location>
</feature>
<evidence type="ECO:0000256" key="1">
    <source>
        <dbReference type="SAM" id="MobiDB-lite"/>
    </source>
</evidence>
<evidence type="ECO:0000256" key="2">
    <source>
        <dbReference type="SAM" id="SignalP"/>
    </source>
</evidence>
<gene>
    <name evidence="3" type="ORF">MZO42_05120</name>
</gene>
<proteinExistence type="predicted"/>
<feature type="compositionally biased region" description="Low complexity" evidence="1">
    <location>
        <begin position="224"/>
        <end position="241"/>
    </location>
</feature>
<protein>
    <submittedName>
        <fullName evidence="3">OmpH family outer membrane protein</fullName>
    </submittedName>
</protein>
<accession>A0ABU3N3J5</accession>
<evidence type="ECO:0000313" key="3">
    <source>
        <dbReference type="EMBL" id="MDT8758071.1"/>
    </source>
</evidence>
<name>A0ABU3N3J5_9SPHN</name>
<dbReference type="SMART" id="SM00935">
    <property type="entry name" value="OmpH"/>
    <property type="match status" value="1"/>
</dbReference>
<sequence>MITKKAILTATLAASAAFAIAAPAQAQVAGIAYANPTSVVAGSKAFAAANQQISTTYKAAFDQMQQRRQQLDNELKPLVAQLDSNKDGKVSEEEAKAAQTAKNPAIEKIRTAQTNAQNDLGRLSNPAARAELFAIESVLRQYEAAQLRVVNARKISVVLSPEVFMYAPDSANISQAIIAEIDKVAPTVSIQPPANWQPSRETLAIQQQIAQAAQIQAYQQAAAAQQQSGAATPAPAASTQPKPAEPR</sequence>
<organism evidence="3">
    <name type="scientific">Sphingomonas psychrotolerans</name>
    <dbReference type="NCBI Taxonomy" id="1327635"/>
    <lineage>
        <taxon>Bacteria</taxon>
        <taxon>Pseudomonadati</taxon>
        <taxon>Pseudomonadota</taxon>
        <taxon>Alphaproteobacteria</taxon>
        <taxon>Sphingomonadales</taxon>
        <taxon>Sphingomonadaceae</taxon>
        <taxon>Sphingomonas</taxon>
    </lineage>
</organism>
<dbReference type="SUPFAM" id="SSF111384">
    <property type="entry name" value="OmpH-like"/>
    <property type="match status" value="1"/>
</dbReference>
<dbReference type="Gene3D" id="3.30.910.20">
    <property type="entry name" value="Skp domain"/>
    <property type="match status" value="1"/>
</dbReference>